<organism evidence="1 2">
    <name type="scientific">Thiorhodovibrio winogradskyi</name>
    <dbReference type="NCBI Taxonomy" id="77007"/>
    <lineage>
        <taxon>Bacteria</taxon>
        <taxon>Pseudomonadati</taxon>
        <taxon>Pseudomonadota</taxon>
        <taxon>Gammaproteobacteria</taxon>
        <taxon>Chromatiales</taxon>
        <taxon>Chromatiaceae</taxon>
        <taxon>Thiorhodovibrio</taxon>
    </lineage>
</organism>
<dbReference type="Gene3D" id="3.40.50.1010">
    <property type="entry name" value="5'-nuclease"/>
    <property type="match status" value="1"/>
</dbReference>
<name>A0ABZ0SCT2_9GAMM</name>
<evidence type="ECO:0000313" key="2">
    <source>
        <dbReference type="Proteomes" id="UP001432180"/>
    </source>
</evidence>
<reference evidence="1 2" key="1">
    <citation type="journal article" date="2023" name="Microorganisms">
        <title>Thiorhodovibrio frisius and Trv. litoralis spp. nov., Two Novel Members from a Clade of Fastidious Purple Sulfur Bacteria That Exhibit Unique Red-Shifted Light-Harvesting Capabilities.</title>
        <authorList>
            <person name="Methner A."/>
            <person name="Kuzyk S.B."/>
            <person name="Petersen J."/>
            <person name="Bauer S."/>
            <person name="Brinkmann H."/>
            <person name="Sichau K."/>
            <person name="Wanner G."/>
            <person name="Wolf J."/>
            <person name="Neumann-Schaal M."/>
            <person name="Henke P."/>
            <person name="Tank M."/>
            <person name="Sproer C."/>
            <person name="Bunk B."/>
            <person name="Overmann J."/>
        </authorList>
    </citation>
    <scope>NUCLEOTIDE SEQUENCE [LARGE SCALE GENOMIC DNA]</scope>
    <source>
        <strain evidence="1 2">DSM 6702</strain>
    </source>
</reference>
<accession>A0ABZ0SCT2</accession>
<sequence length="59" mass="6285">MAVAERWARNNVPDALPVIDGLLAATAQIHGLTLVTRNEKDVERSGVSVLNPFSDATPS</sequence>
<keyword evidence="2" id="KW-1185">Reference proteome</keyword>
<dbReference type="Proteomes" id="UP001432180">
    <property type="component" value="Chromosome"/>
</dbReference>
<dbReference type="InterPro" id="IPR029060">
    <property type="entry name" value="PIN-like_dom_sf"/>
</dbReference>
<proteinExistence type="predicted"/>
<dbReference type="SUPFAM" id="SSF88723">
    <property type="entry name" value="PIN domain-like"/>
    <property type="match status" value="1"/>
</dbReference>
<gene>
    <name evidence="1" type="ORF">Thiowin_03186</name>
</gene>
<evidence type="ECO:0000313" key="1">
    <source>
        <dbReference type="EMBL" id="WPL18133.1"/>
    </source>
</evidence>
<protein>
    <recommendedName>
        <fullName evidence="3">PIN domain-containing protein</fullName>
    </recommendedName>
</protein>
<dbReference type="EMBL" id="CP121472">
    <property type="protein sequence ID" value="WPL18133.1"/>
    <property type="molecule type" value="Genomic_DNA"/>
</dbReference>
<evidence type="ECO:0008006" key="3">
    <source>
        <dbReference type="Google" id="ProtNLM"/>
    </source>
</evidence>